<dbReference type="Gene3D" id="1.10.1660.10">
    <property type="match status" value="1"/>
</dbReference>
<dbReference type="RefSeq" id="WP_203627504.1">
    <property type="nucleotide sequence ID" value="NZ_BOLQ01000013.1"/>
</dbReference>
<dbReference type="InterPro" id="IPR047057">
    <property type="entry name" value="MerR_fam"/>
</dbReference>
<organism evidence="4 5">
    <name type="scientific">Lacticaseibacillus mingshuiensis</name>
    <dbReference type="NCBI Taxonomy" id="2799574"/>
    <lineage>
        <taxon>Bacteria</taxon>
        <taxon>Bacillati</taxon>
        <taxon>Bacillota</taxon>
        <taxon>Bacilli</taxon>
        <taxon>Lactobacillales</taxon>
        <taxon>Lactobacillaceae</taxon>
        <taxon>Lacticaseibacillus</taxon>
    </lineage>
</organism>
<evidence type="ECO:0000313" key="5">
    <source>
        <dbReference type="Proteomes" id="UP001597196"/>
    </source>
</evidence>
<proteinExistence type="predicted"/>
<sequence length="140" mass="15774">MRIQEMAAKYGLTTYSLRFYERKGLLHPGRDSRGDRDYSQEDLAALDRIVLYRRAGLSVEQIQTIFAGMETTEMIALLTRTRAQVVDQLAEMQETLTFLTAKIAHERQRLATGGQHIPTPAEDAALGLPKDVSGNDIDRH</sequence>
<dbReference type="EMBL" id="JBHTOC010000013">
    <property type="protein sequence ID" value="MFD1430516.1"/>
    <property type="molecule type" value="Genomic_DNA"/>
</dbReference>
<evidence type="ECO:0000256" key="2">
    <source>
        <dbReference type="SAM" id="MobiDB-lite"/>
    </source>
</evidence>
<dbReference type="InterPro" id="IPR000551">
    <property type="entry name" value="MerR-type_HTH_dom"/>
</dbReference>
<evidence type="ECO:0000313" key="4">
    <source>
        <dbReference type="EMBL" id="MFD1430516.1"/>
    </source>
</evidence>
<dbReference type="PANTHER" id="PTHR30204:SF98">
    <property type="entry name" value="HTH-TYPE TRANSCRIPTIONAL REGULATOR ADHR"/>
    <property type="match status" value="1"/>
</dbReference>
<evidence type="ECO:0000256" key="1">
    <source>
        <dbReference type="ARBA" id="ARBA00023125"/>
    </source>
</evidence>
<dbReference type="SUPFAM" id="SSF46955">
    <property type="entry name" value="Putative DNA-binding domain"/>
    <property type="match status" value="1"/>
</dbReference>
<dbReference type="InterPro" id="IPR009061">
    <property type="entry name" value="DNA-bd_dom_put_sf"/>
</dbReference>
<comment type="caution">
    <text evidence="4">The sequence shown here is derived from an EMBL/GenBank/DDBJ whole genome shotgun (WGS) entry which is preliminary data.</text>
</comment>
<feature type="domain" description="HTH merR-type" evidence="3">
    <location>
        <begin position="1"/>
        <end position="68"/>
    </location>
</feature>
<keyword evidence="1" id="KW-0238">DNA-binding</keyword>
<accession>A0ABW4CLR4</accession>
<keyword evidence="5" id="KW-1185">Reference proteome</keyword>
<gene>
    <name evidence="4" type="ORF">ACFQ4P_09680</name>
</gene>
<dbReference type="SMART" id="SM00422">
    <property type="entry name" value="HTH_MERR"/>
    <property type="match status" value="1"/>
</dbReference>
<evidence type="ECO:0000259" key="3">
    <source>
        <dbReference type="PROSITE" id="PS50937"/>
    </source>
</evidence>
<dbReference type="Proteomes" id="UP001597196">
    <property type="component" value="Unassembled WGS sequence"/>
</dbReference>
<dbReference type="PROSITE" id="PS50937">
    <property type="entry name" value="HTH_MERR_2"/>
    <property type="match status" value="1"/>
</dbReference>
<dbReference type="Pfam" id="PF13411">
    <property type="entry name" value="MerR_1"/>
    <property type="match status" value="1"/>
</dbReference>
<dbReference type="PANTHER" id="PTHR30204">
    <property type="entry name" value="REDOX-CYCLING DRUG-SENSING TRANSCRIPTIONAL ACTIVATOR SOXR"/>
    <property type="match status" value="1"/>
</dbReference>
<feature type="region of interest" description="Disordered" evidence="2">
    <location>
        <begin position="114"/>
        <end position="140"/>
    </location>
</feature>
<protein>
    <submittedName>
        <fullName evidence="4">MerR family transcriptional regulator</fullName>
    </submittedName>
</protein>
<reference evidence="5" key="1">
    <citation type="journal article" date="2019" name="Int. J. Syst. Evol. Microbiol.">
        <title>The Global Catalogue of Microorganisms (GCM) 10K type strain sequencing project: providing services to taxonomists for standard genome sequencing and annotation.</title>
        <authorList>
            <consortium name="The Broad Institute Genomics Platform"/>
            <consortium name="The Broad Institute Genome Sequencing Center for Infectious Disease"/>
            <person name="Wu L."/>
            <person name="Ma J."/>
        </authorList>
    </citation>
    <scope>NUCLEOTIDE SEQUENCE [LARGE SCALE GENOMIC DNA]</scope>
    <source>
        <strain evidence="5">CCM 8980</strain>
    </source>
</reference>
<name>A0ABW4CLR4_9LACO</name>